<organism evidence="7">
    <name type="scientific">Zooxanthella nutricula</name>
    <dbReference type="NCBI Taxonomy" id="1333877"/>
    <lineage>
        <taxon>Eukaryota</taxon>
        <taxon>Sar</taxon>
        <taxon>Alveolata</taxon>
        <taxon>Dinophyceae</taxon>
        <taxon>Peridiniales</taxon>
        <taxon>Peridiniales incertae sedis</taxon>
        <taxon>Zooxanthella</taxon>
    </lineage>
</organism>
<dbReference type="InterPro" id="IPR054542">
    <property type="entry name" value="Cys_met_metab_PP"/>
</dbReference>
<dbReference type="Gene3D" id="3.40.640.10">
    <property type="entry name" value="Type I PLP-dependent aspartate aminotransferase-like (Major domain)"/>
    <property type="match status" value="1"/>
</dbReference>
<dbReference type="Pfam" id="PF01053">
    <property type="entry name" value="Cys_Met_Meta_PP"/>
    <property type="match status" value="1"/>
</dbReference>
<dbReference type="GO" id="GO:0004124">
    <property type="term" value="F:cysteine synthase activity"/>
    <property type="evidence" value="ECO:0007669"/>
    <property type="project" value="TreeGrafter"/>
</dbReference>
<name>A0A7S2VGK0_9DINO</name>
<evidence type="ECO:0000256" key="6">
    <source>
        <dbReference type="RuleBase" id="RU362118"/>
    </source>
</evidence>
<reference evidence="7" key="1">
    <citation type="submission" date="2021-01" db="EMBL/GenBank/DDBJ databases">
        <authorList>
            <person name="Corre E."/>
            <person name="Pelletier E."/>
            <person name="Niang G."/>
            <person name="Scheremetjew M."/>
            <person name="Finn R."/>
            <person name="Kale V."/>
            <person name="Holt S."/>
            <person name="Cochrane G."/>
            <person name="Meng A."/>
            <person name="Brown T."/>
            <person name="Cohen L."/>
        </authorList>
    </citation>
    <scope>NUCLEOTIDE SEQUENCE</scope>
    <source>
        <strain evidence="7">RCC3387</strain>
    </source>
</reference>
<evidence type="ECO:0000256" key="1">
    <source>
        <dbReference type="ARBA" id="ARBA00001933"/>
    </source>
</evidence>
<dbReference type="EMBL" id="HBGW01078750">
    <property type="protein sequence ID" value="CAD9630876.1"/>
    <property type="molecule type" value="Transcribed_RNA"/>
</dbReference>
<dbReference type="InterPro" id="IPR015422">
    <property type="entry name" value="PyrdxlP-dep_Trfase_small"/>
</dbReference>
<dbReference type="CDD" id="cd00614">
    <property type="entry name" value="CGS_like"/>
    <property type="match status" value="1"/>
</dbReference>
<dbReference type="SUPFAM" id="SSF53383">
    <property type="entry name" value="PLP-dependent transferases"/>
    <property type="match status" value="1"/>
</dbReference>
<dbReference type="PIRSF" id="PIRSF001434">
    <property type="entry name" value="CGS"/>
    <property type="match status" value="1"/>
</dbReference>
<comment type="cofactor">
    <cofactor evidence="1 6">
        <name>pyridoxal 5'-phosphate</name>
        <dbReference type="ChEBI" id="CHEBI:597326"/>
    </cofactor>
</comment>
<accession>A0A7S2VGK0</accession>
<dbReference type="InterPro" id="IPR015421">
    <property type="entry name" value="PyrdxlP-dep_Trfase_major"/>
</dbReference>
<evidence type="ECO:0000313" key="7">
    <source>
        <dbReference type="EMBL" id="CAD9630876.1"/>
    </source>
</evidence>
<gene>
    <name evidence="7" type="ORF">BRAN1462_LOCUS50038</name>
</gene>
<dbReference type="PROSITE" id="PS00868">
    <property type="entry name" value="CYS_MET_METAB_PP"/>
    <property type="match status" value="1"/>
</dbReference>
<evidence type="ECO:0000256" key="2">
    <source>
        <dbReference type="ARBA" id="ARBA00009077"/>
    </source>
</evidence>
<feature type="modified residue" description="N6-(pyridoxal phosphate)lysine" evidence="5">
    <location>
        <position position="255"/>
    </location>
</feature>
<evidence type="ECO:0008006" key="8">
    <source>
        <dbReference type="Google" id="ProtNLM"/>
    </source>
</evidence>
<keyword evidence="3" id="KW-0808">Transferase</keyword>
<dbReference type="GO" id="GO:0030170">
    <property type="term" value="F:pyridoxal phosphate binding"/>
    <property type="evidence" value="ECO:0007669"/>
    <property type="project" value="InterPro"/>
</dbReference>
<dbReference type="NCBIfam" id="TIGR01326">
    <property type="entry name" value="OAH_OAS_sulfhy"/>
    <property type="match status" value="1"/>
</dbReference>
<dbReference type="FunFam" id="3.40.640.10:FF:000035">
    <property type="entry name" value="O-succinylhomoserine sulfhydrylase"/>
    <property type="match status" value="1"/>
</dbReference>
<comment type="similarity">
    <text evidence="2 6">Belongs to the trans-sulfuration enzymes family.</text>
</comment>
<dbReference type="InterPro" id="IPR006235">
    <property type="entry name" value="OAc-hSer/O-AcSer_sulfhydrylase"/>
</dbReference>
<dbReference type="AlphaFoldDB" id="A0A7S2VGK0"/>
<proteinExistence type="inferred from homology"/>
<dbReference type="InterPro" id="IPR000277">
    <property type="entry name" value="Cys/Met-Metab_PyrdxlP-dep_enz"/>
</dbReference>
<evidence type="ECO:0000256" key="3">
    <source>
        <dbReference type="ARBA" id="ARBA00022679"/>
    </source>
</evidence>
<dbReference type="GO" id="GO:0006535">
    <property type="term" value="P:cysteine biosynthetic process from serine"/>
    <property type="evidence" value="ECO:0007669"/>
    <property type="project" value="TreeGrafter"/>
</dbReference>
<dbReference type="InterPro" id="IPR015424">
    <property type="entry name" value="PyrdxlP-dep_Trfase"/>
</dbReference>
<dbReference type="Gene3D" id="3.90.1150.10">
    <property type="entry name" value="Aspartate Aminotransferase, domain 1"/>
    <property type="match status" value="1"/>
</dbReference>
<evidence type="ECO:0000256" key="4">
    <source>
        <dbReference type="ARBA" id="ARBA00022898"/>
    </source>
</evidence>
<dbReference type="PANTHER" id="PTHR43797:SF2">
    <property type="entry name" value="HOMOCYSTEINE_CYSTEINE SYNTHASE"/>
    <property type="match status" value="1"/>
</dbReference>
<dbReference type="GO" id="GO:0005737">
    <property type="term" value="C:cytoplasm"/>
    <property type="evidence" value="ECO:0007669"/>
    <property type="project" value="TreeGrafter"/>
</dbReference>
<dbReference type="GO" id="GO:0071269">
    <property type="term" value="P:L-homocysteine biosynthetic process"/>
    <property type="evidence" value="ECO:0007669"/>
    <property type="project" value="TreeGrafter"/>
</dbReference>
<dbReference type="GO" id="GO:0019346">
    <property type="term" value="P:transsulfuration"/>
    <property type="evidence" value="ECO:0007669"/>
    <property type="project" value="InterPro"/>
</dbReference>
<dbReference type="GO" id="GO:0003961">
    <property type="term" value="F:O-acetylhomoserine aminocarboxypropyltransferase activity"/>
    <property type="evidence" value="ECO:0007669"/>
    <property type="project" value="TreeGrafter"/>
</dbReference>
<keyword evidence="4 5" id="KW-0663">Pyridoxal phosphate</keyword>
<evidence type="ECO:0000256" key="5">
    <source>
        <dbReference type="PIRSR" id="PIRSR001434-2"/>
    </source>
</evidence>
<sequence>MDRCPKIEYSRLYRELGQHGFDSKVISSRRRPMGVPDAAATDPSLDRPTFAGFDTRAVHAGAAPDATTGARVTPIYQNTSYVFEDVDHAASLFNLSTFGNIYSRLGNPTVSVLEERLANLEGGRGGTCTSSGHAAQLVALFCLMQPEDRVVASTRLYGGTITQMGKTFKKFNWQCTFVDVDDHAQVRAALQDSSVRLLFCESLANPGGVVSDLSALAELAHAAGVPLVVDNTLATPYLCRPIDHGADLVVHSTTKFLSGQGSALGGVVVDSGRFDWSAHAEKFPSLAKPEPAYHGLTFAETFGDLSFTMFAHAVGLRDLGATLSPFHAWLTIQGCETLGVRMERHASNALHVAQFLEAHPKVAWVSYAGLRSSKYYSLAQRYLRGGCGGAVFTFGVKGGFQAGVRLVESVELFSHLANVGDTRSLILHPASTTHRQLTDEQRAASGAGEDVIRLSIGLESPEDLTADLGFALGQI</sequence>
<protein>
    <recommendedName>
        <fullName evidence="8">O-acetylhomoserine aminocarboxypropyltransferase</fullName>
    </recommendedName>
</protein>
<dbReference type="PANTHER" id="PTHR43797">
    <property type="entry name" value="HOMOCYSTEINE/CYSTEINE SYNTHASE"/>
    <property type="match status" value="1"/>
</dbReference>